<dbReference type="EMBL" id="CP086136">
    <property type="protein sequence ID" value="UEM17020.1"/>
    <property type="molecule type" value="Genomic_DNA"/>
</dbReference>
<dbReference type="GO" id="GO:0003677">
    <property type="term" value="F:DNA binding"/>
    <property type="evidence" value="ECO:0007669"/>
    <property type="project" value="InterPro"/>
</dbReference>
<accession>A0A939MBA4</accession>
<sequence>MSPRKIPLNGPMTGAELDAALLKIFGENRQSAFARAIASTPRTVRSWIAETYGLVPTHIAILVRLMLQAKVTPEQLPEIER</sequence>
<dbReference type="Gene3D" id="1.10.260.40">
    <property type="entry name" value="lambda repressor-like DNA-binding domains"/>
    <property type="match status" value="1"/>
</dbReference>
<gene>
    <name evidence="2" type="ORF">J4G43_024015</name>
    <name evidence="1" type="ORF">J4G43_26040</name>
</gene>
<evidence type="ECO:0000313" key="2">
    <source>
        <dbReference type="EMBL" id="UEM17020.1"/>
    </source>
</evidence>
<dbReference type="Proteomes" id="UP000664702">
    <property type="component" value="Chromosome"/>
</dbReference>
<dbReference type="KEGG" id="bban:J4G43_024015"/>
<proteinExistence type="predicted"/>
<protein>
    <submittedName>
        <fullName evidence="2">Helix-turn-helix domain-containing protein</fullName>
    </submittedName>
</protein>
<evidence type="ECO:0000313" key="1">
    <source>
        <dbReference type="EMBL" id="MBO1864259.1"/>
    </source>
</evidence>
<organism evidence="1">
    <name type="scientific">Bradyrhizobium barranii subsp. barranii</name>
    <dbReference type="NCBI Taxonomy" id="2823807"/>
    <lineage>
        <taxon>Bacteria</taxon>
        <taxon>Pseudomonadati</taxon>
        <taxon>Pseudomonadota</taxon>
        <taxon>Alphaproteobacteria</taxon>
        <taxon>Hyphomicrobiales</taxon>
        <taxon>Nitrobacteraceae</taxon>
        <taxon>Bradyrhizobium</taxon>
        <taxon>Bradyrhizobium barranii</taxon>
    </lineage>
</organism>
<reference evidence="2 3" key="2">
    <citation type="journal article" date="2022" name="Int. J. Syst. Evol. Microbiol.">
        <title>Strains of Bradyrhizobium barranii sp. nov. associated with legumes native to Canada are symbionts of soybeans and belong to different subspecies (subsp. barranii subsp. nov. and subsp. apii subsp. nov.) and symbiovars (sv. glycinearum and sv. septentrionale).</title>
        <authorList>
            <person name="Bromfield E.S.P."/>
            <person name="Cloutier S."/>
            <person name="Wasai-Hara S."/>
            <person name="Minamisawa K."/>
        </authorList>
    </citation>
    <scope>NUCLEOTIDE SEQUENCE [LARGE SCALE GENOMIC DNA]</scope>
    <source>
        <strain evidence="2 3">144S4</strain>
    </source>
</reference>
<dbReference type="InterPro" id="IPR010982">
    <property type="entry name" value="Lambda_DNA-bd_dom_sf"/>
</dbReference>
<evidence type="ECO:0000313" key="3">
    <source>
        <dbReference type="Proteomes" id="UP000664702"/>
    </source>
</evidence>
<name>A0A939MBA4_9BRAD</name>
<dbReference type="EMBL" id="JAGEMI010000001">
    <property type="protein sequence ID" value="MBO1864259.1"/>
    <property type="molecule type" value="Genomic_DNA"/>
</dbReference>
<dbReference type="AlphaFoldDB" id="A0A939MBA4"/>
<reference evidence="1" key="1">
    <citation type="submission" date="2021-03" db="EMBL/GenBank/DDBJ databases">
        <title>Whole Genome Sequence of Bradyrhizobium sp. Strain 144S4.</title>
        <authorList>
            <person name="Bromfield E.S.P."/>
            <person name="Cloutier S."/>
        </authorList>
    </citation>
    <scope>NUCLEOTIDE SEQUENCE [LARGE SCALE GENOMIC DNA]</scope>
    <source>
        <strain evidence="1">144S4</strain>
    </source>
</reference>
<dbReference type="RefSeq" id="WP_038945774.1">
    <property type="nucleotide sequence ID" value="NZ_CP086136.1"/>
</dbReference>